<comment type="caution">
    <text evidence="1">The sequence shown here is derived from an EMBL/GenBank/DDBJ whole genome shotgun (WGS) entry which is preliminary data.</text>
</comment>
<keyword evidence="2" id="KW-1185">Reference proteome</keyword>
<dbReference type="OrthoDB" id="2013992at2759"/>
<dbReference type="PANTHER" id="PTHR44067">
    <property type="entry name" value="S-ADENOSYL-L-METHIONINE-DEPENDENT METHYLTRANSFERASE SUPERFAMILY PROTEIN-RELATED"/>
    <property type="match status" value="1"/>
</dbReference>
<evidence type="ECO:0000313" key="1">
    <source>
        <dbReference type="EMBL" id="KMZ69499.1"/>
    </source>
</evidence>
<protein>
    <recommendedName>
        <fullName evidence="3">Methyltransferase</fullName>
    </recommendedName>
</protein>
<organism evidence="1 2">
    <name type="scientific">Zostera marina</name>
    <name type="common">Eelgrass</name>
    <dbReference type="NCBI Taxonomy" id="29655"/>
    <lineage>
        <taxon>Eukaryota</taxon>
        <taxon>Viridiplantae</taxon>
        <taxon>Streptophyta</taxon>
        <taxon>Embryophyta</taxon>
        <taxon>Tracheophyta</taxon>
        <taxon>Spermatophyta</taxon>
        <taxon>Magnoliopsida</taxon>
        <taxon>Liliopsida</taxon>
        <taxon>Zosteraceae</taxon>
        <taxon>Zostera</taxon>
    </lineage>
</organism>
<dbReference type="AlphaFoldDB" id="A0A0K9PKL6"/>
<dbReference type="OMA" id="VCASTCK"/>
<dbReference type="Proteomes" id="UP000036987">
    <property type="component" value="Unassembled WGS sequence"/>
</dbReference>
<dbReference type="InterPro" id="IPR053223">
    <property type="entry name" value="Prob_Methyltransferase"/>
</dbReference>
<reference evidence="2" key="1">
    <citation type="journal article" date="2016" name="Nature">
        <title>The genome of the seagrass Zostera marina reveals angiosperm adaptation to the sea.</title>
        <authorList>
            <person name="Olsen J.L."/>
            <person name="Rouze P."/>
            <person name="Verhelst B."/>
            <person name="Lin Y.-C."/>
            <person name="Bayer T."/>
            <person name="Collen J."/>
            <person name="Dattolo E."/>
            <person name="De Paoli E."/>
            <person name="Dittami S."/>
            <person name="Maumus F."/>
            <person name="Michel G."/>
            <person name="Kersting A."/>
            <person name="Lauritano C."/>
            <person name="Lohaus R."/>
            <person name="Toepel M."/>
            <person name="Tonon T."/>
            <person name="Vanneste K."/>
            <person name="Amirebrahimi M."/>
            <person name="Brakel J."/>
            <person name="Bostroem C."/>
            <person name="Chovatia M."/>
            <person name="Grimwood J."/>
            <person name="Jenkins J.W."/>
            <person name="Jueterbock A."/>
            <person name="Mraz A."/>
            <person name="Stam W.T."/>
            <person name="Tice H."/>
            <person name="Bornberg-Bauer E."/>
            <person name="Green P.J."/>
            <person name="Pearson G.A."/>
            <person name="Procaccini G."/>
            <person name="Duarte C.M."/>
            <person name="Schmutz J."/>
            <person name="Reusch T.B.H."/>
            <person name="Van de Peer Y."/>
        </authorList>
    </citation>
    <scope>NUCLEOTIDE SEQUENCE [LARGE SCALE GENOMIC DNA]</scope>
    <source>
        <strain evidence="2">cv. Finnish</strain>
    </source>
</reference>
<evidence type="ECO:0008006" key="3">
    <source>
        <dbReference type="Google" id="ProtNLM"/>
    </source>
</evidence>
<sequence length="262" mass="31383">MKKQLEDYMQYDIGSYCADDWDLGLKLILGGCDPLPMRRCLARSPRIYQSPFLINESLWKLPDDRNVRWSKYQCRSFSCLQKKRVQFDRDTEKLKWVTVTNTTSPRLRGEFSITDMLSVKPEGEIRIGIGISFGLNEREESDYNHNRLEQRRPFQRDNLTPRFDPAVRMNKHTSFSVRQHHGFDPHIRVARRKVDFVLFDWDRVLRPGGLLWIDMFFCDKKEINAFMYLFLQFSYRKHKWVLSKSKDQIYLLTLLEKTPRSL</sequence>
<dbReference type="EMBL" id="LFYR01000760">
    <property type="protein sequence ID" value="KMZ69499.1"/>
    <property type="molecule type" value="Genomic_DNA"/>
</dbReference>
<accession>A0A0K9PKL6</accession>
<proteinExistence type="predicted"/>
<evidence type="ECO:0000313" key="2">
    <source>
        <dbReference type="Proteomes" id="UP000036987"/>
    </source>
</evidence>
<name>A0A0K9PKL6_ZOSMR</name>
<dbReference type="PANTHER" id="PTHR44067:SF9">
    <property type="entry name" value="F22F7.17 PROTEIN"/>
    <property type="match status" value="1"/>
</dbReference>
<gene>
    <name evidence="1" type="ORF">ZOSMA_211G00080</name>
</gene>